<accession>A0A8H4N867</accession>
<evidence type="ECO:0000256" key="1">
    <source>
        <dbReference type="ARBA" id="ARBA00001971"/>
    </source>
</evidence>
<comment type="caution">
    <text evidence="9">The sequence shown here is derived from an EMBL/GenBank/DDBJ whole genome shotgun (WGS) entry which is preliminary data.</text>
</comment>
<name>A0A8H4N867_9HYPO</name>
<dbReference type="PANTHER" id="PTHR46206:SF2">
    <property type="entry name" value="CYTOCHROME P450 MONOOXYGENASE AUSG-RELATED"/>
    <property type="match status" value="1"/>
</dbReference>
<dbReference type="OrthoDB" id="1844152at2759"/>
<gene>
    <name evidence="9" type="ORF">F53441_14695</name>
</gene>
<dbReference type="Proteomes" id="UP000605986">
    <property type="component" value="Unassembled WGS sequence"/>
</dbReference>
<keyword evidence="8" id="KW-0812">Transmembrane</keyword>
<evidence type="ECO:0000256" key="7">
    <source>
        <dbReference type="ARBA" id="ARBA00023033"/>
    </source>
</evidence>
<evidence type="ECO:0000313" key="10">
    <source>
        <dbReference type="Proteomes" id="UP000605986"/>
    </source>
</evidence>
<reference evidence="9" key="1">
    <citation type="submission" date="2020-01" db="EMBL/GenBank/DDBJ databases">
        <title>Identification and distribution of gene clusters putatively required for synthesis of sphingolipid metabolism inhibitors in phylogenetically diverse species of the filamentous fungus Fusarium.</title>
        <authorList>
            <person name="Kim H.-S."/>
            <person name="Busman M."/>
            <person name="Brown D.W."/>
            <person name="Divon H."/>
            <person name="Uhlig S."/>
            <person name="Proctor R.H."/>
        </authorList>
    </citation>
    <scope>NUCLEOTIDE SEQUENCE</scope>
    <source>
        <strain evidence="9">NRRL 53441</strain>
    </source>
</reference>
<dbReference type="GO" id="GO:0004497">
    <property type="term" value="F:monooxygenase activity"/>
    <property type="evidence" value="ECO:0007669"/>
    <property type="project" value="UniProtKB-KW"/>
</dbReference>
<dbReference type="EMBL" id="JAADJG010001674">
    <property type="protein sequence ID" value="KAF4414817.1"/>
    <property type="molecule type" value="Genomic_DNA"/>
</dbReference>
<keyword evidence="5" id="KW-0560">Oxidoreductase</keyword>
<keyword evidence="3" id="KW-0349">Heme</keyword>
<evidence type="ECO:0000256" key="2">
    <source>
        <dbReference type="ARBA" id="ARBA00010617"/>
    </source>
</evidence>
<keyword evidence="7" id="KW-0503">Monooxygenase</keyword>
<keyword evidence="8" id="KW-1133">Transmembrane helix</keyword>
<proteinExistence type="inferred from homology"/>
<keyword evidence="10" id="KW-1185">Reference proteome</keyword>
<keyword evidence="4" id="KW-0479">Metal-binding</keyword>
<evidence type="ECO:0000256" key="4">
    <source>
        <dbReference type="ARBA" id="ARBA00022723"/>
    </source>
</evidence>
<keyword evidence="8" id="KW-0472">Membrane</keyword>
<dbReference type="GO" id="GO:0046872">
    <property type="term" value="F:metal ion binding"/>
    <property type="evidence" value="ECO:0007669"/>
    <property type="project" value="UniProtKB-KW"/>
</dbReference>
<evidence type="ECO:0000256" key="6">
    <source>
        <dbReference type="ARBA" id="ARBA00023004"/>
    </source>
</evidence>
<comment type="similarity">
    <text evidence="2">Belongs to the cytochrome P450 family.</text>
</comment>
<sequence length="187" mass="21080">MQTDLGPVLGKSQSAILCTITLLSLCVLKYLLVDCNGKYPILNPKKPFEFSNGRVVQDFIKNSKQLLAKGRSLYNDKPYKAYTDWGEVLIIPPQFAESLKNNRQLEFMETAKDDIHGYLPGFEPGAPPIDITPVVNKYLTRALAKLTTPLSEEASLVVHHVLGDSTEWHEMQPQHEIIRIVSRMSSR</sequence>
<dbReference type="PANTHER" id="PTHR46206">
    <property type="entry name" value="CYTOCHROME P450"/>
    <property type="match status" value="1"/>
</dbReference>
<evidence type="ECO:0000256" key="3">
    <source>
        <dbReference type="ARBA" id="ARBA00022617"/>
    </source>
</evidence>
<feature type="non-terminal residue" evidence="9">
    <location>
        <position position="1"/>
    </location>
</feature>
<keyword evidence="6" id="KW-0408">Iron</keyword>
<protein>
    <submittedName>
        <fullName evidence="9">Ent-kaurene oxidase</fullName>
    </submittedName>
</protein>
<organism evidence="9 10">
    <name type="scientific">Fusarium austroafricanum</name>
    <dbReference type="NCBI Taxonomy" id="2364996"/>
    <lineage>
        <taxon>Eukaryota</taxon>
        <taxon>Fungi</taxon>
        <taxon>Dikarya</taxon>
        <taxon>Ascomycota</taxon>
        <taxon>Pezizomycotina</taxon>
        <taxon>Sordariomycetes</taxon>
        <taxon>Hypocreomycetidae</taxon>
        <taxon>Hypocreales</taxon>
        <taxon>Nectriaceae</taxon>
        <taxon>Fusarium</taxon>
        <taxon>Fusarium concolor species complex</taxon>
    </lineage>
</organism>
<evidence type="ECO:0000313" key="9">
    <source>
        <dbReference type="EMBL" id="KAF4414817.1"/>
    </source>
</evidence>
<evidence type="ECO:0000256" key="5">
    <source>
        <dbReference type="ARBA" id="ARBA00023002"/>
    </source>
</evidence>
<dbReference type="AlphaFoldDB" id="A0A8H4N867"/>
<feature type="transmembrane region" description="Helical" evidence="8">
    <location>
        <begin position="12"/>
        <end position="32"/>
    </location>
</feature>
<evidence type="ECO:0000256" key="8">
    <source>
        <dbReference type="SAM" id="Phobius"/>
    </source>
</evidence>
<comment type="cofactor">
    <cofactor evidence="1">
        <name>heme</name>
        <dbReference type="ChEBI" id="CHEBI:30413"/>
    </cofactor>
</comment>